<keyword evidence="5" id="KW-0560">Oxidoreductase</keyword>
<name>A0A8J6NFY2_9BACT</name>
<evidence type="ECO:0000256" key="4">
    <source>
        <dbReference type="ARBA" id="ARBA00022827"/>
    </source>
</evidence>
<dbReference type="InterPro" id="IPR016164">
    <property type="entry name" value="FAD-linked_Oxase-like_C"/>
</dbReference>
<dbReference type="FunFam" id="3.30.70.2740:FF:000001">
    <property type="entry name" value="D-lactate dehydrogenase mitochondrial"/>
    <property type="match status" value="1"/>
</dbReference>
<dbReference type="PANTHER" id="PTHR42934:SF3">
    <property type="entry name" value="D-LACTATE DEHYDROGENASE"/>
    <property type="match status" value="1"/>
</dbReference>
<dbReference type="InterPro" id="IPR016167">
    <property type="entry name" value="FAD-bd_PCMH_sub1"/>
</dbReference>
<dbReference type="InterPro" id="IPR004113">
    <property type="entry name" value="FAD-bd_oxidored_4_C"/>
</dbReference>
<dbReference type="SUPFAM" id="SSF56176">
    <property type="entry name" value="FAD-binding/transporter-associated domain-like"/>
    <property type="match status" value="1"/>
</dbReference>
<dbReference type="Gene3D" id="3.30.70.2190">
    <property type="match status" value="1"/>
</dbReference>
<dbReference type="InterPro" id="IPR016169">
    <property type="entry name" value="FAD-bd_PCMH_sub2"/>
</dbReference>
<dbReference type="EMBL" id="JACNJZ010000119">
    <property type="protein sequence ID" value="MBC8317964.1"/>
    <property type="molecule type" value="Genomic_DNA"/>
</dbReference>
<dbReference type="InterPro" id="IPR006094">
    <property type="entry name" value="Oxid_FAD_bind_N"/>
</dbReference>
<feature type="domain" description="FAD-binding PCMH-type" evidence="6">
    <location>
        <begin position="30"/>
        <end position="214"/>
    </location>
</feature>
<keyword evidence="3" id="KW-0285">Flavoprotein</keyword>
<evidence type="ECO:0000256" key="3">
    <source>
        <dbReference type="ARBA" id="ARBA00022630"/>
    </source>
</evidence>
<comment type="caution">
    <text evidence="7">The sequence shown here is derived from an EMBL/GenBank/DDBJ whole genome shotgun (WGS) entry which is preliminary data.</text>
</comment>
<dbReference type="Pfam" id="PF01565">
    <property type="entry name" value="FAD_binding_4"/>
    <property type="match status" value="1"/>
</dbReference>
<evidence type="ECO:0000256" key="1">
    <source>
        <dbReference type="ARBA" id="ARBA00001974"/>
    </source>
</evidence>
<gene>
    <name evidence="7" type="ORF">H8E41_08655</name>
</gene>
<dbReference type="Gene3D" id="3.30.43.10">
    <property type="entry name" value="Uridine Diphospho-n-acetylenolpyruvylglucosamine Reductase, domain 2"/>
    <property type="match status" value="1"/>
</dbReference>
<accession>A0A8J6NFY2</accession>
<reference evidence="7 8" key="1">
    <citation type="submission" date="2020-08" db="EMBL/GenBank/DDBJ databases">
        <title>Bridging the membrane lipid divide: bacteria of the FCB group superphylum have the potential to synthesize archaeal ether lipids.</title>
        <authorList>
            <person name="Villanueva L."/>
            <person name="Von Meijenfeldt F.A.B."/>
            <person name="Westbye A.B."/>
            <person name="Yadav S."/>
            <person name="Hopmans E.C."/>
            <person name="Dutilh B.E."/>
            <person name="Sinninghe Damste J.S."/>
        </authorList>
    </citation>
    <scope>NUCLEOTIDE SEQUENCE [LARGE SCALE GENOMIC DNA]</scope>
    <source>
        <strain evidence="7">NIOZ-UU47</strain>
    </source>
</reference>
<evidence type="ECO:0000256" key="5">
    <source>
        <dbReference type="ARBA" id="ARBA00023002"/>
    </source>
</evidence>
<dbReference type="FunFam" id="1.10.45.10:FF:000001">
    <property type="entry name" value="D-lactate dehydrogenase mitochondrial"/>
    <property type="match status" value="1"/>
</dbReference>
<dbReference type="GO" id="GO:0071949">
    <property type="term" value="F:FAD binding"/>
    <property type="evidence" value="ECO:0007669"/>
    <property type="project" value="InterPro"/>
</dbReference>
<dbReference type="InterPro" id="IPR016171">
    <property type="entry name" value="Vanillyl_alc_oxidase_C-sub2"/>
</dbReference>
<dbReference type="Gene3D" id="3.30.70.2740">
    <property type="match status" value="1"/>
</dbReference>
<dbReference type="InterPro" id="IPR016166">
    <property type="entry name" value="FAD-bd_PCMH"/>
</dbReference>
<sequence length="462" mass="50030">MDHHTLKELKNIVGKENITTSKEDLLCYSYDGTGQTFIPEAVAFPGNSQEISSIMKLASRSRFPVVPRGAASGMTGGSLPIRGGLVLAMNRLNRILEIDEQNHVAVVEPGVINGQLREALKEKGLFYPPDPASLKFCTMGGNVAECAGGPSAVKYGVTRDYVLGLEIVLPDGRIMQTGVRTAKGVVGYDLTRLFIGSEGTLGIITRITVKVIALPTAKKTFLAACASLAGAAGLVTNILKSITPCTLEYLDHTAIQIVKKKLPFPLDPKTQAFLLIEVDGDSASVAIQTDQLKKLLHEKQEMISLQEAATAAEVDSLWTARRAVSPSAFDLRPDKISEDVVVPRAYIPDLVTYAENLSKKYDIPIFTFGHAGDGNIHVNIMLDKNIPEEIEKAQAAKEKLFRQVIRLSGTLSGEHGVGLTKAAFLSLELDQTSLDVMKSVKKLFDPLDILNPGKIFPIEKQP</sequence>
<keyword evidence="4" id="KW-0274">FAD</keyword>
<organism evidence="7 8">
    <name type="scientific">Candidatus Desulfobia pelagia</name>
    <dbReference type="NCBI Taxonomy" id="2841692"/>
    <lineage>
        <taxon>Bacteria</taxon>
        <taxon>Pseudomonadati</taxon>
        <taxon>Thermodesulfobacteriota</taxon>
        <taxon>Desulfobulbia</taxon>
        <taxon>Desulfobulbales</taxon>
        <taxon>Desulfobulbaceae</taxon>
        <taxon>Candidatus Desulfobia</taxon>
    </lineage>
</organism>
<dbReference type="GO" id="GO:0016491">
    <property type="term" value="F:oxidoreductase activity"/>
    <property type="evidence" value="ECO:0007669"/>
    <property type="project" value="UniProtKB-KW"/>
</dbReference>
<dbReference type="Gene3D" id="3.30.465.10">
    <property type="match status" value="1"/>
</dbReference>
<dbReference type="AlphaFoldDB" id="A0A8J6NFY2"/>
<evidence type="ECO:0000313" key="8">
    <source>
        <dbReference type="Proteomes" id="UP000614424"/>
    </source>
</evidence>
<comment type="similarity">
    <text evidence="2">Belongs to the FAD-binding oxidoreductase/transferase type 4 family.</text>
</comment>
<dbReference type="Proteomes" id="UP000614424">
    <property type="component" value="Unassembled WGS sequence"/>
</dbReference>
<dbReference type="InterPro" id="IPR051914">
    <property type="entry name" value="FAD-linked_OxidoTrans_Type4"/>
</dbReference>
<protein>
    <submittedName>
        <fullName evidence="7">FAD-binding protein</fullName>
    </submittedName>
</protein>
<dbReference type="Pfam" id="PF02913">
    <property type="entry name" value="FAD-oxidase_C"/>
    <property type="match status" value="1"/>
</dbReference>
<evidence type="ECO:0000256" key="2">
    <source>
        <dbReference type="ARBA" id="ARBA00008000"/>
    </source>
</evidence>
<comment type="cofactor">
    <cofactor evidence="1">
        <name>FAD</name>
        <dbReference type="ChEBI" id="CHEBI:57692"/>
    </cofactor>
</comment>
<evidence type="ECO:0000313" key="7">
    <source>
        <dbReference type="EMBL" id="MBC8317964.1"/>
    </source>
</evidence>
<dbReference type="Gene3D" id="1.10.45.10">
    <property type="entry name" value="Vanillyl-alcohol Oxidase, Chain A, domain 4"/>
    <property type="match status" value="1"/>
</dbReference>
<dbReference type="SUPFAM" id="SSF55103">
    <property type="entry name" value="FAD-linked oxidases, C-terminal domain"/>
    <property type="match status" value="1"/>
</dbReference>
<dbReference type="PROSITE" id="PS51387">
    <property type="entry name" value="FAD_PCMH"/>
    <property type="match status" value="1"/>
</dbReference>
<dbReference type="InterPro" id="IPR036318">
    <property type="entry name" value="FAD-bd_PCMH-like_sf"/>
</dbReference>
<evidence type="ECO:0000259" key="6">
    <source>
        <dbReference type="PROSITE" id="PS51387"/>
    </source>
</evidence>
<proteinExistence type="inferred from homology"/>
<dbReference type="PANTHER" id="PTHR42934">
    <property type="entry name" value="GLYCOLATE OXIDASE SUBUNIT GLCD"/>
    <property type="match status" value="1"/>
</dbReference>